<accession>A0ABN6H545</accession>
<feature type="transmembrane region" description="Helical" evidence="5">
    <location>
        <begin position="36"/>
        <end position="57"/>
    </location>
</feature>
<evidence type="ECO:0000256" key="2">
    <source>
        <dbReference type="ARBA" id="ARBA00022692"/>
    </source>
</evidence>
<evidence type="ECO:0000256" key="5">
    <source>
        <dbReference type="SAM" id="Phobius"/>
    </source>
</evidence>
<evidence type="ECO:0000313" key="7">
    <source>
        <dbReference type="Proteomes" id="UP001374893"/>
    </source>
</evidence>
<dbReference type="RefSeq" id="WP_338690654.1">
    <property type="nucleotide sequence ID" value="NZ_AP024702.1"/>
</dbReference>
<dbReference type="Proteomes" id="UP001374893">
    <property type="component" value="Chromosome"/>
</dbReference>
<sequence length="470" mass="49652">MNQQAIREHARWWAPVLGVAAGWLADLGGMPRDASITLGIAIVTAVWWMLEAVPIPAASLVPITLLPLFGVLSAKTAVAQSYGHPLILLLLGGFFLSKGMERSGVHRRLALGMVRLCGGGGGRSLLLGFMLAASVLSMWISNTATTLMLLPIAMAVLEAGKKTDGVNPMAAPLMLGIAYAASLGGLGSPIGTPPNLVFIEQYAVFTGTVMTFGQWMAFGLPVVVIMVPLTWLWLARHQRKADAVELPETGPWRPAEIRTLIVFGLTALAWMTRAEPFGGWSEWLGLPGANDASVAFVGTLMMFLIPDGTGRPGAEGRLLDWDTAKEVPWGILILFAGGICLAEGIRESGLSEIAAGSLKNLSNLPPLLLVAVVCLVMTFLTELTSNTASTILMMPILGSAAVANGLDPKLLMLPAALSASCAFMLPVATAPNAVIFGTGHLTVQRMVREGLVLNLIGAVVIALYCWLMSR</sequence>
<proteinExistence type="predicted"/>
<dbReference type="EMBL" id="AP024702">
    <property type="protein sequence ID" value="BCX48077.1"/>
    <property type="molecule type" value="Genomic_DNA"/>
</dbReference>
<feature type="transmembrane region" description="Helical" evidence="5">
    <location>
        <begin position="139"/>
        <end position="157"/>
    </location>
</feature>
<evidence type="ECO:0000256" key="3">
    <source>
        <dbReference type="ARBA" id="ARBA00022989"/>
    </source>
</evidence>
<protein>
    <submittedName>
        <fullName evidence="6">Transporter</fullName>
    </submittedName>
</protein>
<feature type="transmembrane region" description="Helical" evidence="5">
    <location>
        <begin position="412"/>
        <end position="439"/>
    </location>
</feature>
<evidence type="ECO:0000256" key="1">
    <source>
        <dbReference type="ARBA" id="ARBA00004141"/>
    </source>
</evidence>
<feature type="transmembrane region" description="Helical" evidence="5">
    <location>
        <begin position="451"/>
        <end position="469"/>
    </location>
</feature>
<evidence type="ECO:0000256" key="4">
    <source>
        <dbReference type="ARBA" id="ARBA00023136"/>
    </source>
</evidence>
<keyword evidence="2 5" id="KW-0812">Transmembrane</keyword>
<dbReference type="NCBIfam" id="TIGR00785">
    <property type="entry name" value="dass"/>
    <property type="match status" value="1"/>
</dbReference>
<keyword evidence="3 5" id="KW-1133">Transmembrane helix</keyword>
<feature type="transmembrane region" description="Helical" evidence="5">
    <location>
        <begin position="109"/>
        <end position="133"/>
    </location>
</feature>
<feature type="transmembrane region" description="Helical" evidence="5">
    <location>
        <begin position="364"/>
        <end position="381"/>
    </location>
</feature>
<dbReference type="CDD" id="cd01115">
    <property type="entry name" value="SLC13_permease"/>
    <property type="match status" value="1"/>
</dbReference>
<gene>
    <name evidence="6" type="ORF">HAHE_19850</name>
</gene>
<name>A0ABN6H545_9BACT</name>
<feature type="transmembrane region" description="Helical" evidence="5">
    <location>
        <begin position="169"/>
        <end position="192"/>
    </location>
</feature>
<feature type="transmembrane region" description="Helical" evidence="5">
    <location>
        <begin position="77"/>
        <end position="97"/>
    </location>
</feature>
<keyword evidence="7" id="KW-1185">Reference proteome</keyword>
<keyword evidence="4 5" id="KW-0472">Membrane</keyword>
<feature type="transmembrane region" description="Helical" evidence="5">
    <location>
        <begin position="212"/>
        <end position="234"/>
    </location>
</feature>
<dbReference type="PANTHER" id="PTHR10283:SF82">
    <property type="entry name" value="SOLUTE CARRIER FAMILY 13 MEMBER 2"/>
    <property type="match status" value="1"/>
</dbReference>
<dbReference type="InterPro" id="IPR001898">
    <property type="entry name" value="SLC13A/DASS"/>
</dbReference>
<reference evidence="6 7" key="1">
    <citation type="submission" date="2021-06" db="EMBL/GenBank/DDBJ databases">
        <title>Complete genome of Haloferula helveola possessing various polysaccharide degrading enzymes.</title>
        <authorList>
            <person name="Takami H."/>
            <person name="Huang C."/>
            <person name="Hamasaki K."/>
        </authorList>
    </citation>
    <scope>NUCLEOTIDE SEQUENCE [LARGE SCALE GENOMIC DNA]</scope>
    <source>
        <strain evidence="6 7">CN-1</strain>
    </source>
</reference>
<dbReference type="PANTHER" id="PTHR10283">
    <property type="entry name" value="SOLUTE CARRIER FAMILY 13 MEMBER"/>
    <property type="match status" value="1"/>
</dbReference>
<comment type="subcellular location">
    <subcellularLocation>
        <location evidence="1">Membrane</location>
        <topology evidence="1">Multi-pass membrane protein</topology>
    </subcellularLocation>
</comment>
<evidence type="ECO:0000313" key="6">
    <source>
        <dbReference type="EMBL" id="BCX48077.1"/>
    </source>
</evidence>
<organism evidence="6 7">
    <name type="scientific">Haloferula helveola</name>
    <dbReference type="NCBI Taxonomy" id="490095"/>
    <lineage>
        <taxon>Bacteria</taxon>
        <taxon>Pseudomonadati</taxon>
        <taxon>Verrucomicrobiota</taxon>
        <taxon>Verrucomicrobiia</taxon>
        <taxon>Verrucomicrobiales</taxon>
        <taxon>Verrucomicrobiaceae</taxon>
        <taxon>Haloferula</taxon>
    </lineage>
</organism>
<dbReference type="Pfam" id="PF00939">
    <property type="entry name" value="Na_sulph_symp"/>
    <property type="match status" value="1"/>
</dbReference>